<protein>
    <submittedName>
        <fullName evidence="2">Uncharacterized protein</fullName>
    </submittedName>
</protein>
<evidence type="ECO:0000313" key="2">
    <source>
        <dbReference type="EMBL" id="GBP65234.1"/>
    </source>
</evidence>
<proteinExistence type="predicted"/>
<comment type="caution">
    <text evidence="2">The sequence shown here is derived from an EMBL/GenBank/DDBJ whole genome shotgun (WGS) entry which is preliminary data.</text>
</comment>
<keyword evidence="3" id="KW-1185">Reference proteome</keyword>
<accession>A0A4C1XRP6</accession>
<organism evidence="2 3">
    <name type="scientific">Eumeta variegata</name>
    <name type="common">Bagworm moth</name>
    <name type="synonym">Eumeta japonica</name>
    <dbReference type="NCBI Taxonomy" id="151549"/>
    <lineage>
        <taxon>Eukaryota</taxon>
        <taxon>Metazoa</taxon>
        <taxon>Ecdysozoa</taxon>
        <taxon>Arthropoda</taxon>
        <taxon>Hexapoda</taxon>
        <taxon>Insecta</taxon>
        <taxon>Pterygota</taxon>
        <taxon>Neoptera</taxon>
        <taxon>Endopterygota</taxon>
        <taxon>Lepidoptera</taxon>
        <taxon>Glossata</taxon>
        <taxon>Ditrysia</taxon>
        <taxon>Tineoidea</taxon>
        <taxon>Psychidae</taxon>
        <taxon>Oiketicinae</taxon>
        <taxon>Eumeta</taxon>
    </lineage>
</organism>
<evidence type="ECO:0000256" key="1">
    <source>
        <dbReference type="SAM" id="MobiDB-lite"/>
    </source>
</evidence>
<dbReference type="AlphaFoldDB" id="A0A4C1XRP6"/>
<feature type="region of interest" description="Disordered" evidence="1">
    <location>
        <begin position="47"/>
        <end position="66"/>
    </location>
</feature>
<name>A0A4C1XRP6_EUMVA</name>
<reference evidence="2 3" key="1">
    <citation type="journal article" date="2019" name="Commun. Biol.">
        <title>The bagworm genome reveals a unique fibroin gene that provides high tensile strength.</title>
        <authorList>
            <person name="Kono N."/>
            <person name="Nakamura H."/>
            <person name="Ohtoshi R."/>
            <person name="Tomita M."/>
            <person name="Numata K."/>
            <person name="Arakawa K."/>
        </authorList>
    </citation>
    <scope>NUCLEOTIDE SEQUENCE [LARGE SCALE GENOMIC DNA]</scope>
</reference>
<evidence type="ECO:0000313" key="3">
    <source>
        <dbReference type="Proteomes" id="UP000299102"/>
    </source>
</evidence>
<gene>
    <name evidence="2" type="ORF">EVAR_49034_1</name>
</gene>
<dbReference type="Proteomes" id="UP000299102">
    <property type="component" value="Unassembled WGS sequence"/>
</dbReference>
<dbReference type="EMBL" id="BGZK01000923">
    <property type="protein sequence ID" value="GBP65234.1"/>
    <property type="molecule type" value="Genomic_DNA"/>
</dbReference>
<sequence length="143" mass="15695">MHADAPQTDFSPKVWNNLVRDRPGNTHHVSKPRGVMRVHNINLNKQSGRARVNRRGGPAPSGRGGEGGCSDVFARSIYDAVAFAASRPPSWLYPAHRVRVSPAQTTRVTREGERLEVAPGRVLTLLRASCSFNYKMAAAKCHP</sequence>